<comment type="caution">
    <text evidence="2">The sequence shown here is derived from an EMBL/GenBank/DDBJ whole genome shotgun (WGS) entry which is preliminary data.</text>
</comment>
<proteinExistence type="predicted"/>
<dbReference type="Proteomes" id="UP001165085">
    <property type="component" value="Unassembled WGS sequence"/>
</dbReference>
<evidence type="ECO:0000313" key="3">
    <source>
        <dbReference type="Proteomes" id="UP001165085"/>
    </source>
</evidence>
<feature type="region of interest" description="Disordered" evidence="1">
    <location>
        <begin position="1"/>
        <end position="88"/>
    </location>
</feature>
<sequence>MPPPVPTSKPSKKGRSAKAHKTPDSPDSSYEDAPPPPVRGSGASAAKQMSSPGFDDDEDFSARRPSPAYSDVGDDPQHEPKNILEDVPETTIGENVKVTGNLAFEKLLRIDGSFEGQLESEGDLIIGRSGTLVGDVAGMGELIIDGKVQGNLSADKIELRAKASVFGNIICKSLTMDPTCVVVGQMNINPFAPGEIGTDLKEVKPPEPEKPAEEKTEEAPKADETPAAEEKKEEAPPADPPAE</sequence>
<feature type="region of interest" description="Disordered" evidence="1">
    <location>
        <begin position="193"/>
        <end position="243"/>
    </location>
</feature>
<feature type="compositionally biased region" description="Basic and acidic residues" evidence="1">
    <location>
        <begin position="75"/>
        <end position="84"/>
    </location>
</feature>
<dbReference type="Pfam" id="PF04519">
    <property type="entry name" value="Bactofilin"/>
    <property type="match status" value="1"/>
</dbReference>
<dbReference type="AlphaFoldDB" id="A0A9W7F013"/>
<feature type="compositionally biased region" description="Basic residues" evidence="1">
    <location>
        <begin position="10"/>
        <end position="20"/>
    </location>
</feature>
<keyword evidence="3" id="KW-1185">Reference proteome</keyword>
<name>A0A9W7F013_9STRA</name>
<feature type="compositionally biased region" description="Basic and acidic residues" evidence="1">
    <location>
        <begin position="198"/>
        <end position="235"/>
    </location>
</feature>
<organism evidence="2 3">
    <name type="scientific">Triparma strigata</name>
    <dbReference type="NCBI Taxonomy" id="1606541"/>
    <lineage>
        <taxon>Eukaryota</taxon>
        <taxon>Sar</taxon>
        <taxon>Stramenopiles</taxon>
        <taxon>Ochrophyta</taxon>
        <taxon>Bolidophyceae</taxon>
        <taxon>Parmales</taxon>
        <taxon>Triparmaceae</taxon>
        <taxon>Triparma</taxon>
    </lineage>
</organism>
<evidence type="ECO:0008006" key="4">
    <source>
        <dbReference type="Google" id="ProtNLM"/>
    </source>
</evidence>
<evidence type="ECO:0000256" key="1">
    <source>
        <dbReference type="SAM" id="MobiDB-lite"/>
    </source>
</evidence>
<dbReference type="OrthoDB" id="192707at2759"/>
<reference evidence="3" key="1">
    <citation type="journal article" date="2023" name="Commun. Biol.">
        <title>Genome analysis of Parmales, the sister group of diatoms, reveals the evolutionary specialization of diatoms from phago-mixotrophs to photoautotrophs.</title>
        <authorList>
            <person name="Ban H."/>
            <person name="Sato S."/>
            <person name="Yoshikawa S."/>
            <person name="Yamada K."/>
            <person name="Nakamura Y."/>
            <person name="Ichinomiya M."/>
            <person name="Sato N."/>
            <person name="Blanc-Mathieu R."/>
            <person name="Endo H."/>
            <person name="Kuwata A."/>
            <person name="Ogata H."/>
        </authorList>
    </citation>
    <scope>NUCLEOTIDE SEQUENCE [LARGE SCALE GENOMIC DNA]</scope>
    <source>
        <strain evidence="3">NIES 3701</strain>
    </source>
</reference>
<gene>
    <name evidence="2" type="ORF">TrST_g13615</name>
</gene>
<dbReference type="InterPro" id="IPR007607">
    <property type="entry name" value="BacA/B"/>
</dbReference>
<dbReference type="PANTHER" id="PTHR35024:SF4">
    <property type="entry name" value="POLYMER-FORMING CYTOSKELETAL PROTEIN"/>
    <property type="match status" value="1"/>
</dbReference>
<dbReference type="EMBL" id="BRXY01000533">
    <property type="protein sequence ID" value="GMH98704.1"/>
    <property type="molecule type" value="Genomic_DNA"/>
</dbReference>
<evidence type="ECO:0000313" key="2">
    <source>
        <dbReference type="EMBL" id="GMH98704.1"/>
    </source>
</evidence>
<dbReference type="PANTHER" id="PTHR35024">
    <property type="entry name" value="HYPOTHETICAL CYTOSOLIC PROTEIN"/>
    <property type="match status" value="1"/>
</dbReference>
<accession>A0A9W7F013</accession>
<protein>
    <recommendedName>
        <fullName evidence="4">Polymer-forming cytoskeletal protein</fullName>
    </recommendedName>
</protein>